<keyword evidence="9 13" id="KW-0472">Membrane</keyword>
<dbReference type="PANTHER" id="PTHR43163:SF6">
    <property type="entry name" value="DIPEPTIDE TRANSPORT SYSTEM PERMEASE PROTEIN DPPB-RELATED"/>
    <property type="match status" value="1"/>
</dbReference>
<comment type="subcellular location">
    <subcellularLocation>
        <location evidence="1 13">Cell membrane</location>
        <topology evidence="1 13">Multi-pass membrane protein</topology>
    </subcellularLocation>
</comment>
<keyword evidence="8" id="KW-0921">Nickel transport</keyword>
<feature type="domain" description="ABC transmembrane type-1" evidence="14">
    <location>
        <begin position="95"/>
        <end position="292"/>
    </location>
</feature>
<dbReference type="EMBL" id="BJON01000002">
    <property type="protein sequence ID" value="GED66848.1"/>
    <property type="molecule type" value="Genomic_DNA"/>
</dbReference>
<organism evidence="16 17">
    <name type="scientific">Brevibacillus reuszeri</name>
    <dbReference type="NCBI Taxonomy" id="54915"/>
    <lineage>
        <taxon>Bacteria</taxon>
        <taxon>Bacillati</taxon>
        <taxon>Bacillota</taxon>
        <taxon>Bacilli</taxon>
        <taxon>Bacillales</taxon>
        <taxon>Paenibacillaceae</taxon>
        <taxon>Brevibacillus</taxon>
    </lineage>
</organism>
<dbReference type="STRING" id="54915.ADS79_18965"/>
<reference evidence="17" key="1">
    <citation type="submission" date="2015-07" db="EMBL/GenBank/DDBJ databases">
        <title>Genome sequencing project for genomic taxonomy and phylogenomics of Bacillus-like bacteria.</title>
        <authorList>
            <person name="Liu B."/>
            <person name="Wang J."/>
            <person name="Zhu Y."/>
            <person name="Liu G."/>
            <person name="Chen Q."/>
            <person name="Chen Z."/>
            <person name="Lan J."/>
            <person name="Che J."/>
            <person name="Ge C."/>
            <person name="Shi H."/>
            <person name="Pan Z."/>
            <person name="Liu X."/>
        </authorList>
    </citation>
    <scope>NUCLEOTIDE SEQUENCE [LARGE SCALE GENOMIC DNA]</scope>
    <source>
        <strain evidence="17">DSM 9887</strain>
    </source>
</reference>
<evidence type="ECO:0000256" key="4">
    <source>
        <dbReference type="ARBA" id="ARBA00022596"/>
    </source>
</evidence>
<evidence type="ECO:0000256" key="10">
    <source>
        <dbReference type="ARBA" id="ARBA00024202"/>
    </source>
</evidence>
<evidence type="ECO:0000313" key="18">
    <source>
        <dbReference type="Proteomes" id="UP000319578"/>
    </source>
</evidence>
<evidence type="ECO:0000256" key="1">
    <source>
        <dbReference type="ARBA" id="ARBA00004651"/>
    </source>
</evidence>
<evidence type="ECO:0000313" key="15">
    <source>
        <dbReference type="EMBL" id="GED66848.1"/>
    </source>
</evidence>
<feature type="transmembrane region" description="Helical" evidence="13">
    <location>
        <begin position="172"/>
        <end position="192"/>
    </location>
</feature>
<dbReference type="SUPFAM" id="SSF161098">
    <property type="entry name" value="MetI-like"/>
    <property type="match status" value="1"/>
</dbReference>
<feature type="transmembrane region" description="Helical" evidence="13">
    <location>
        <begin position="273"/>
        <end position="299"/>
    </location>
</feature>
<dbReference type="RefSeq" id="WP_049739953.1">
    <property type="nucleotide sequence ID" value="NZ_BJON01000002.1"/>
</dbReference>
<reference evidence="15 18" key="3">
    <citation type="submission" date="2019-06" db="EMBL/GenBank/DDBJ databases">
        <title>Whole genome shotgun sequence of Brevibacillus reuszeri NBRC 15719.</title>
        <authorList>
            <person name="Hosoyama A."/>
            <person name="Uohara A."/>
            <person name="Ohji S."/>
            <person name="Ichikawa N."/>
        </authorList>
    </citation>
    <scope>NUCLEOTIDE SEQUENCE [LARGE SCALE GENOMIC DNA]</scope>
    <source>
        <strain evidence="15 18">NBRC 15719</strain>
    </source>
</reference>
<dbReference type="CDD" id="cd06261">
    <property type="entry name" value="TM_PBP2"/>
    <property type="match status" value="1"/>
</dbReference>
<keyword evidence="5 13" id="KW-0812">Transmembrane</keyword>
<dbReference type="PATRIC" id="fig|54915.3.peg.2893"/>
<dbReference type="Proteomes" id="UP000319578">
    <property type="component" value="Unassembled WGS sequence"/>
</dbReference>
<dbReference type="GO" id="GO:0015099">
    <property type="term" value="F:nickel cation transmembrane transporter activity"/>
    <property type="evidence" value="ECO:0007669"/>
    <property type="project" value="InterPro"/>
</dbReference>
<comment type="similarity">
    <text evidence="10">Belongs to the binding-protein-dependent transport system permease family. OppBC subfamily.</text>
</comment>
<keyword evidence="18" id="KW-1185">Reference proteome</keyword>
<evidence type="ECO:0000313" key="17">
    <source>
        <dbReference type="Proteomes" id="UP000036834"/>
    </source>
</evidence>
<feature type="transmembrane region" description="Helical" evidence="13">
    <location>
        <begin position="99"/>
        <end position="122"/>
    </location>
</feature>
<keyword evidence="7" id="KW-0406">Ion transport</keyword>
<dbReference type="InterPro" id="IPR050045">
    <property type="entry name" value="Opp2B"/>
</dbReference>
<evidence type="ECO:0000256" key="12">
    <source>
        <dbReference type="ARBA" id="ARBA00044774"/>
    </source>
</evidence>
<feature type="transmembrane region" description="Helical" evidence="13">
    <location>
        <begin position="9"/>
        <end position="27"/>
    </location>
</feature>
<evidence type="ECO:0000256" key="2">
    <source>
        <dbReference type="ARBA" id="ARBA00022448"/>
    </source>
</evidence>
<dbReference type="Pfam" id="PF19300">
    <property type="entry name" value="BPD_transp_1_N"/>
    <property type="match status" value="1"/>
</dbReference>
<dbReference type="InterPro" id="IPR035906">
    <property type="entry name" value="MetI-like_sf"/>
</dbReference>
<name>A0A0K9YQK7_9BACL</name>
<dbReference type="InterPro" id="IPR000515">
    <property type="entry name" value="MetI-like"/>
</dbReference>
<protein>
    <recommendedName>
        <fullName evidence="12">Nickel import system permease protein NikB</fullName>
    </recommendedName>
</protein>
<evidence type="ECO:0000313" key="16">
    <source>
        <dbReference type="EMBL" id="KNB70922.1"/>
    </source>
</evidence>
<keyword evidence="3" id="KW-1003">Cell membrane</keyword>
<evidence type="ECO:0000256" key="13">
    <source>
        <dbReference type="RuleBase" id="RU363032"/>
    </source>
</evidence>
<dbReference type="AlphaFoldDB" id="A0A0K9YQK7"/>
<dbReference type="OrthoDB" id="24153at2"/>
<dbReference type="PROSITE" id="PS50928">
    <property type="entry name" value="ABC_TM1"/>
    <property type="match status" value="1"/>
</dbReference>
<feature type="transmembrane region" description="Helical" evidence="13">
    <location>
        <begin position="227"/>
        <end position="253"/>
    </location>
</feature>
<dbReference type="GO" id="GO:0005886">
    <property type="term" value="C:plasma membrane"/>
    <property type="evidence" value="ECO:0007669"/>
    <property type="project" value="UniProtKB-SubCell"/>
</dbReference>
<dbReference type="EMBL" id="LGIQ01000009">
    <property type="protein sequence ID" value="KNB70922.1"/>
    <property type="molecule type" value="Genomic_DNA"/>
</dbReference>
<dbReference type="Pfam" id="PF00528">
    <property type="entry name" value="BPD_transp_1"/>
    <property type="match status" value="1"/>
</dbReference>
<keyword evidence="6 13" id="KW-1133">Transmembrane helix</keyword>
<comment type="subunit">
    <text evidence="11">The complex is composed of two ATP-binding proteins (NikD and NikE), two transmembrane proteins (NikB and NikC) and a solute-binding protein (NikA).</text>
</comment>
<evidence type="ECO:0000256" key="7">
    <source>
        <dbReference type="ARBA" id="ARBA00023065"/>
    </source>
</evidence>
<evidence type="ECO:0000256" key="6">
    <source>
        <dbReference type="ARBA" id="ARBA00022989"/>
    </source>
</evidence>
<evidence type="ECO:0000259" key="14">
    <source>
        <dbReference type="PROSITE" id="PS50928"/>
    </source>
</evidence>
<dbReference type="NCBIfam" id="NF045470">
    <property type="entry name" value="Opp2B"/>
    <property type="match status" value="1"/>
</dbReference>
<evidence type="ECO:0000256" key="9">
    <source>
        <dbReference type="ARBA" id="ARBA00023136"/>
    </source>
</evidence>
<comment type="caution">
    <text evidence="16">The sequence shown here is derived from an EMBL/GenBank/DDBJ whole genome shotgun (WGS) entry which is preliminary data.</text>
</comment>
<proteinExistence type="inferred from homology"/>
<reference evidence="16" key="2">
    <citation type="submission" date="2015-07" db="EMBL/GenBank/DDBJ databases">
        <title>MeaNS - Measles Nucleotide Surveillance Program.</title>
        <authorList>
            <person name="Tran T."/>
            <person name="Druce J."/>
        </authorList>
    </citation>
    <scope>NUCLEOTIDE SEQUENCE</scope>
    <source>
        <strain evidence="16">DSM 9887</strain>
    </source>
</reference>
<evidence type="ECO:0000256" key="8">
    <source>
        <dbReference type="ARBA" id="ARBA00023112"/>
    </source>
</evidence>
<accession>A0A0K9YQK7</accession>
<dbReference type="PANTHER" id="PTHR43163">
    <property type="entry name" value="DIPEPTIDE TRANSPORT SYSTEM PERMEASE PROTEIN DPPB-RELATED"/>
    <property type="match status" value="1"/>
</dbReference>
<keyword evidence="2 13" id="KW-0813">Transport</keyword>
<gene>
    <name evidence="16" type="ORF">ADS79_18965</name>
    <name evidence="15" type="ORF">BRE01_05500</name>
</gene>
<feature type="transmembrane region" description="Helical" evidence="13">
    <location>
        <begin position="134"/>
        <end position="157"/>
    </location>
</feature>
<evidence type="ECO:0000256" key="5">
    <source>
        <dbReference type="ARBA" id="ARBA00022692"/>
    </source>
</evidence>
<evidence type="ECO:0000256" key="11">
    <source>
        <dbReference type="ARBA" id="ARBA00038669"/>
    </source>
</evidence>
<keyword evidence="4" id="KW-0533">Nickel</keyword>
<dbReference type="Proteomes" id="UP000036834">
    <property type="component" value="Unassembled WGS sequence"/>
</dbReference>
<evidence type="ECO:0000256" key="3">
    <source>
        <dbReference type="ARBA" id="ARBA00022475"/>
    </source>
</evidence>
<sequence length="311" mass="34366">MTTFLIRRLLHSIFVVLAITLVIFVLVRMTGDPVSIMFQAGEPTKEAIEELRKNLGLDEPVYIQFALYLKDMFTGNLGTSFRTGESVIGMMQEKMGATLLLAFGGMFVALLIAIPVGIISAVRRGSVADFFGRIFSLLGISFPNFWLGIMLIIIFAVKLRWFPASGYQGLEYLVLPSVALGLILSGILARLVRSSMLEVLNQQYINTARSKGIKEWIVIIKHGLRNALIPTVTFIGLQFGTLLGGTVIIEQVFSWPGIGRMLIDAISQRDFPVIQGSVIILSFLMIFVNLLVDISYGFIDPRIRQGGGKSE</sequence>
<dbReference type="InterPro" id="IPR045621">
    <property type="entry name" value="BPD_transp_1_N"/>
</dbReference>
<dbReference type="Gene3D" id="1.10.3720.10">
    <property type="entry name" value="MetI-like"/>
    <property type="match status" value="1"/>
</dbReference>